<dbReference type="RefSeq" id="WP_415866752.1">
    <property type="nucleotide sequence ID" value="NZ_CP134537.1"/>
</dbReference>
<evidence type="ECO:0000313" key="1">
    <source>
        <dbReference type="EMBL" id="WNH10494.1"/>
    </source>
</evidence>
<protein>
    <submittedName>
        <fullName evidence="1">Uncharacterized protein</fullName>
    </submittedName>
</protein>
<accession>A0ABY9XX10</accession>
<gene>
    <name evidence="1" type="ORF">RHP51_07515</name>
</gene>
<evidence type="ECO:0000313" key="2">
    <source>
        <dbReference type="Proteomes" id="UP001302806"/>
    </source>
</evidence>
<name>A0ABY9XX10_9FLAO</name>
<reference evidence="1 2" key="1">
    <citation type="submission" date="2023-09" db="EMBL/GenBank/DDBJ databases">
        <title>Thalassobella suaedae gen. nov., sp. nov., a marine bacterium of the family Flavobacteriaceae isolated from a halophyte Suaeda japonica.</title>
        <authorList>
            <person name="Lee S.Y."/>
            <person name="Hwang C.Y."/>
        </authorList>
    </citation>
    <scope>NUCLEOTIDE SEQUENCE [LARGE SCALE GENOMIC DNA]</scope>
    <source>
        <strain evidence="1 2">HL-DH14</strain>
    </source>
</reference>
<dbReference type="Proteomes" id="UP001302806">
    <property type="component" value="Chromosome"/>
</dbReference>
<sequence>MKMVDYIKMLLVNIDIERLKNLPCLDFITGVSEQTGELLNKKEADYHQCKITVYDTGIIIFSGSIHKLYNSLKSKVAPNHTSKNIKGFNGNQFNLKNLIEMQNHLTNLFDCKPQQMEIRSIEIGVNAEPQLAPSLFIKGLLYHKNKMFEYRFNRNFAKVDHQHFDLKIYNKSKQYNMKTDTLRIELKFNKMRELKSIGIVTLADINQITLKEAFKLFLKRFDEIIYYDKTIYLEGLTKSQIASLERYSNPRYWIDELKPNHRHRHKENLNKIILKNSKNLHQIIRTEIIKKCSIITQLSESEIVA</sequence>
<organism evidence="1 2">
    <name type="scientific">Thalassobellus suaedae</name>
    <dbReference type="NCBI Taxonomy" id="3074124"/>
    <lineage>
        <taxon>Bacteria</taxon>
        <taxon>Pseudomonadati</taxon>
        <taxon>Bacteroidota</taxon>
        <taxon>Flavobacteriia</taxon>
        <taxon>Flavobacteriales</taxon>
        <taxon>Flavobacteriaceae</taxon>
        <taxon>Thalassobellus</taxon>
    </lineage>
</organism>
<proteinExistence type="predicted"/>
<dbReference type="EMBL" id="CP134537">
    <property type="protein sequence ID" value="WNH10494.1"/>
    <property type="molecule type" value="Genomic_DNA"/>
</dbReference>